<dbReference type="SMART" id="SM01007">
    <property type="entry name" value="Aldolase_II"/>
    <property type="match status" value="1"/>
</dbReference>
<dbReference type="Pfam" id="PF00596">
    <property type="entry name" value="Aldolase_II"/>
    <property type="match status" value="1"/>
</dbReference>
<evidence type="ECO:0000313" key="4">
    <source>
        <dbReference type="Proteomes" id="UP000029492"/>
    </source>
</evidence>
<organism evidence="3 4">
    <name type="scientific">Methylobacterium oryzae CBMB20</name>
    <dbReference type="NCBI Taxonomy" id="693986"/>
    <lineage>
        <taxon>Bacteria</taxon>
        <taxon>Pseudomonadati</taxon>
        <taxon>Pseudomonadota</taxon>
        <taxon>Alphaproteobacteria</taxon>
        <taxon>Hyphomicrobiales</taxon>
        <taxon>Methylobacteriaceae</taxon>
        <taxon>Methylobacterium</taxon>
    </lineage>
</organism>
<dbReference type="RefSeq" id="WP_075380084.1">
    <property type="nucleotide sequence ID" value="NZ_CP003811.1"/>
</dbReference>
<dbReference type="Proteomes" id="UP000029492">
    <property type="component" value="Chromosome"/>
</dbReference>
<dbReference type="HOGENOM" id="CLU_006033_0_0_5"/>
<comment type="similarity">
    <text evidence="1">Belongs to the aldolase class II family.</text>
</comment>
<proteinExistence type="inferred from homology"/>
<dbReference type="GO" id="GO:0051015">
    <property type="term" value="F:actin filament binding"/>
    <property type="evidence" value="ECO:0007669"/>
    <property type="project" value="TreeGrafter"/>
</dbReference>
<dbReference type="InterPro" id="IPR001303">
    <property type="entry name" value="Aldolase_II/adducin_N"/>
</dbReference>
<reference evidence="3 4" key="1">
    <citation type="journal article" date="2014" name="PLoS ONE">
        <title>Genome Information of Methylobacterium oryzae, a Plant-Probiotic Methylotroph in the Phyllosphere.</title>
        <authorList>
            <person name="Kwak M.J."/>
            <person name="Jeong H."/>
            <person name="Madhaiyan M."/>
            <person name="Lee Y."/>
            <person name="Sa T.M."/>
            <person name="Oh T.K."/>
            <person name="Kim J.F."/>
        </authorList>
    </citation>
    <scope>NUCLEOTIDE SEQUENCE [LARGE SCALE GENOMIC DNA]</scope>
    <source>
        <strain evidence="3 4">CBMB20</strain>
    </source>
</reference>
<dbReference type="PANTHER" id="PTHR10672:SF3">
    <property type="entry name" value="PROTEIN HU-LI TAI SHAO"/>
    <property type="match status" value="1"/>
</dbReference>
<feature type="domain" description="Class II aldolase/adducin N-terminal" evidence="2">
    <location>
        <begin position="29"/>
        <end position="210"/>
    </location>
</feature>
<name>A0A089NPP6_9HYPH</name>
<dbReference type="KEGG" id="mor:MOC_2116"/>
<dbReference type="InterPro" id="IPR051017">
    <property type="entry name" value="Aldolase-II_Adducin_sf"/>
</dbReference>
<dbReference type="AlphaFoldDB" id="A0A089NPP6"/>
<dbReference type="GeneID" id="96604431"/>
<dbReference type="Gene3D" id="3.40.225.10">
    <property type="entry name" value="Class II aldolase/adducin N-terminal domain"/>
    <property type="match status" value="1"/>
</dbReference>
<evidence type="ECO:0000313" key="3">
    <source>
        <dbReference type="EMBL" id="AIQ89871.1"/>
    </source>
</evidence>
<dbReference type="PANTHER" id="PTHR10672">
    <property type="entry name" value="ADDUCIN"/>
    <property type="match status" value="1"/>
</dbReference>
<keyword evidence="4" id="KW-1185">Reference proteome</keyword>
<dbReference type="SUPFAM" id="SSF53639">
    <property type="entry name" value="AraD/HMP-PK domain-like"/>
    <property type="match status" value="1"/>
</dbReference>
<dbReference type="NCBIfam" id="NF005451">
    <property type="entry name" value="PRK07044.1"/>
    <property type="match status" value="1"/>
</dbReference>
<evidence type="ECO:0000256" key="1">
    <source>
        <dbReference type="ARBA" id="ARBA00037961"/>
    </source>
</evidence>
<gene>
    <name evidence="3" type="ORF">MOC_2116</name>
</gene>
<dbReference type="InterPro" id="IPR036409">
    <property type="entry name" value="Aldolase_II/adducin_N_sf"/>
</dbReference>
<dbReference type="eggNOG" id="COG0235">
    <property type="taxonomic scope" value="Bacteria"/>
</dbReference>
<accession>A0A089NPP6</accession>
<dbReference type="STRING" id="693986.MOC_2116"/>
<dbReference type="EMBL" id="CP003811">
    <property type="protein sequence ID" value="AIQ89871.1"/>
    <property type="molecule type" value="Genomic_DNA"/>
</dbReference>
<protein>
    <submittedName>
        <fullName evidence="3">Class II aldolase/adducin family protein</fullName>
    </submittedName>
</protein>
<dbReference type="GO" id="GO:0005856">
    <property type="term" value="C:cytoskeleton"/>
    <property type="evidence" value="ECO:0007669"/>
    <property type="project" value="TreeGrafter"/>
</dbReference>
<sequence length="269" mass="28846">MSAATPSIVADRDAGSGGGIQEAVRAMRVDLAAAYRLIHRLGLDDSIYTHISARLPGDGHRFLINPYGMRFEEVTPENLVTVDIDGHVLADPMGLGINPAGFTIHSAIHAARADAICVLHTHTVAGVAVSCQEEGLLPLNQWSMQFTGRVAYHAYEGIALDLDERQRLVADLGDKPVMVLRNHGLLTCGRTVGEAFRLMHNMERSCRAQLAIQAAGAPVIRPSAAIATKTAGQYAAGYDRVVVQGAPDNEWAAFKRMLARTDPDVFAAG</sequence>
<evidence type="ECO:0000259" key="2">
    <source>
        <dbReference type="SMART" id="SM01007"/>
    </source>
</evidence>